<keyword evidence="2" id="KW-1185">Reference proteome</keyword>
<gene>
    <name evidence="1" type="ORF">SAMN04488004_13510</name>
</gene>
<dbReference type="Proteomes" id="UP000199550">
    <property type="component" value="Unassembled WGS sequence"/>
</dbReference>
<organism evidence="1 2">
    <name type="scientific">Loktanella salsilacus</name>
    <dbReference type="NCBI Taxonomy" id="195913"/>
    <lineage>
        <taxon>Bacteria</taxon>
        <taxon>Pseudomonadati</taxon>
        <taxon>Pseudomonadota</taxon>
        <taxon>Alphaproteobacteria</taxon>
        <taxon>Rhodobacterales</taxon>
        <taxon>Roseobacteraceae</taxon>
        <taxon>Loktanella</taxon>
    </lineage>
</organism>
<proteinExistence type="predicted"/>
<reference evidence="1 2" key="1">
    <citation type="submission" date="2016-10" db="EMBL/GenBank/DDBJ databases">
        <authorList>
            <person name="de Groot N.N."/>
        </authorList>
    </citation>
    <scope>NUCLEOTIDE SEQUENCE [LARGE SCALE GENOMIC DNA]</scope>
    <source>
        <strain evidence="1 2">DSM 16199</strain>
    </source>
</reference>
<evidence type="ECO:0000313" key="2">
    <source>
        <dbReference type="Proteomes" id="UP000199550"/>
    </source>
</evidence>
<dbReference type="EMBL" id="FOTF01000035">
    <property type="protein sequence ID" value="SFL63824.1"/>
    <property type="molecule type" value="Genomic_DNA"/>
</dbReference>
<name>A0A1I4JB92_9RHOB</name>
<protein>
    <submittedName>
        <fullName evidence="1">Uncharacterized protein</fullName>
    </submittedName>
</protein>
<accession>A0A1I4JB92</accession>
<evidence type="ECO:0000313" key="1">
    <source>
        <dbReference type="EMBL" id="SFL63824.1"/>
    </source>
</evidence>
<sequence length="213" mass="22214">MLSHMILTRRAHGPDEASSASCMIRNLRSVAGMAIACTALATAAAAQSSPEATAMTAEALSAAPAGILATATVSDLEGNILREGTSDYTCFPAPNGLAGPMCMDAEWRRWMAAWMGGKPFKAERVAIAYMLAGDGPDGGASNIDPAAIQPATDNEWVVEGPHMMVITPDPAAFAGLPTVIETDGPYVMWTGTPYVHLMVPVAGRPEQRSVPTN</sequence>
<dbReference type="AlphaFoldDB" id="A0A1I4JB92"/>